<proteinExistence type="predicted"/>
<dbReference type="Proteomes" id="UP000324222">
    <property type="component" value="Unassembled WGS sequence"/>
</dbReference>
<accession>A0A5B7JBM3</accession>
<feature type="compositionally biased region" description="Polar residues" evidence="1">
    <location>
        <begin position="63"/>
        <end position="74"/>
    </location>
</feature>
<reference evidence="2 3" key="1">
    <citation type="submission" date="2019-05" db="EMBL/GenBank/DDBJ databases">
        <title>Another draft genome of Portunus trituberculatus and its Hox gene families provides insights of decapod evolution.</title>
        <authorList>
            <person name="Jeong J.-H."/>
            <person name="Song I."/>
            <person name="Kim S."/>
            <person name="Choi T."/>
            <person name="Kim D."/>
            <person name="Ryu S."/>
            <person name="Kim W."/>
        </authorList>
    </citation>
    <scope>NUCLEOTIDE SEQUENCE [LARGE SCALE GENOMIC DNA]</scope>
    <source>
        <tissue evidence="2">Muscle</tissue>
    </source>
</reference>
<feature type="compositionally biased region" description="Low complexity" evidence="1">
    <location>
        <begin position="43"/>
        <end position="52"/>
    </location>
</feature>
<sequence>MRTLGERDGGGTDECLAEKRLERREKEGILEISGGLASTPEHSFSPSFSSSSQQEGTKPHASPANTHTANFMRL</sequence>
<name>A0A5B7JBM3_PORTR</name>
<protein>
    <submittedName>
        <fullName evidence="2">Uncharacterized protein</fullName>
    </submittedName>
</protein>
<evidence type="ECO:0000313" key="2">
    <source>
        <dbReference type="EMBL" id="MPC91783.1"/>
    </source>
</evidence>
<comment type="caution">
    <text evidence="2">The sequence shown here is derived from an EMBL/GenBank/DDBJ whole genome shotgun (WGS) entry which is preliminary data.</text>
</comment>
<keyword evidence="3" id="KW-1185">Reference proteome</keyword>
<feature type="region of interest" description="Disordered" evidence="1">
    <location>
        <begin position="23"/>
        <end position="74"/>
    </location>
</feature>
<evidence type="ECO:0000313" key="3">
    <source>
        <dbReference type="Proteomes" id="UP000324222"/>
    </source>
</evidence>
<dbReference type="EMBL" id="VSRR010088926">
    <property type="protein sequence ID" value="MPC91783.1"/>
    <property type="molecule type" value="Genomic_DNA"/>
</dbReference>
<dbReference type="AlphaFoldDB" id="A0A5B7JBM3"/>
<evidence type="ECO:0000256" key="1">
    <source>
        <dbReference type="SAM" id="MobiDB-lite"/>
    </source>
</evidence>
<organism evidence="2 3">
    <name type="scientific">Portunus trituberculatus</name>
    <name type="common">Swimming crab</name>
    <name type="synonym">Neptunus trituberculatus</name>
    <dbReference type="NCBI Taxonomy" id="210409"/>
    <lineage>
        <taxon>Eukaryota</taxon>
        <taxon>Metazoa</taxon>
        <taxon>Ecdysozoa</taxon>
        <taxon>Arthropoda</taxon>
        <taxon>Crustacea</taxon>
        <taxon>Multicrustacea</taxon>
        <taxon>Malacostraca</taxon>
        <taxon>Eumalacostraca</taxon>
        <taxon>Eucarida</taxon>
        <taxon>Decapoda</taxon>
        <taxon>Pleocyemata</taxon>
        <taxon>Brachyura</taxon>
        <taxon>Eubrachyura</taxon>
        <taxon>Portunoidea</taxon>
        <taxon>Portunidae</taxon>
        <taxon>Portuninae</taxon>
        <taxon>Portunus</taxon>
    </lineage>
</organism>
<gene>
    <name evidence="2" type="ORF">E2C01_086841</name>
</gene>